<name>V5AZR2_TRYCR</name>
<dbReference type="EMBL" id="AYLP01000402">
    <property type="protein sequence ID" value="ESS60759.1"/>
    <property type="molecule type" value="Genomic_DNA"/>
</dbReference>
<evidence type="ECO:0000256" key="1">
    <source>
        <dbReference type="SAM" id="MobiDB-lite"/>
    </source>
</evidence>
<keyword evidence="2" id="KW-0732">Signal</keyword>
<feature type="compositionally biased region" description="Polar residues" evidence="1">
    <location>
        <begin position="196"/>
        <end position="207"/>
    </location>
</feature>
<feature type="signal peptide" evidence="2">
    <location>
        <begin position="1"/>
        <end position="23"/>
    </location>
</feature>
<protein>
    <submittedName>
        <fullName evidence="3">Mucin-associated surface protein (MASP)</fullName>
    </submittedName>
</protein>
<proteinExistence type="predicted"/>
<organism evidence="3 4">
    <name type="scientific">Trypanosoma cruzi Dm28c</name>
    <dbReference type="NCBI Taxonomy" id="1416333"/>
    <lineage>
        <taxon>Eukaryota</taxon>
        <taxon>Discoba</taxon>
        <taxon>Euglenozoa</taxon>
        <taxon>Kinetoplastea</taxon>
        <taxon>Metakinetoplastina</taxon>
        <taxon>Trypanosomatida</taxon>
        <taxon>Trypanosomatidae</taxon>
        <taxon>Trypanosoma</taxon>
        <taxon>Schizotrypanum</taxon>
    </lineage>
</organism>
<feature type="region of interest" description="Disordered" evidence="1">
    <location>
        <begin position="68"/>
        <end position="380"/>
    </location>
</feature>
<reference evidence="3 4" key="1">
    <citation type="journal article" date="2014" name="Genome Announc.">
        <title>Trypanosoma cruzi Clone Dm28c Draft Genome Sequence.</title>
        <authorList>
            <person name="Grisard E.C."/>
            <person name="Teixeira S.M."/>
            <person name="de Almeida L.G."/>
            <person name="Stoco P.H."/>
            <person name="Gerber A.L."/>
            <person name="Talavera-Lopez C."/>
            <person name="Lima O.C."/>
            <person name="Andersson B."/>
            <person name="de Vasconcelos A.T."/>
        </authorList>
    </citation>
    <scope>NUCLEOTIDE SEQUENCE [LARGE SCALE GENOMIC DNA]</scope>
    <source>
        <strain evidence="3 4">Dm28c</strain>
    </source>
</reference>
<accession>V5AZR2</accession>
<feature type="compositionally biased region" description="Basic and acidic residues" evidence="1">
    <location>
        <begin position="125"/>
        <end position="140"/>
    </location>
</feature>
<gene>
    <name evidence="3" type="ORF">TCDM_11690</name>
</gene>
<feature type="compositionally biased region" description="Gly residues" evidence="1">
    <location>
        <begin position="179"/>
        <end position="188"/>
    </location>
</feature>
<comment type="caution">
    <text evidence="3">The sequence shown here is derived from an EMBL/GenBank/DDBJ whole genome shotgun (WGS) entry which is preliminary data.</text>
</comment>
<feature type="compositionally biased region" description="Polar residues" evidence="1">
    <location>
        <begin position="141"/>
        <end position="154"/>
    </location>
</feature>
<feature type="compositionally biased region" description="Polar residues" evidence="1">
    <location>
        <begin position="358"/>
        <end position="378"/>
    </location>
</feature>
<feature type="chain" id="PRO_5004731187" evidence="2">
    <location>
        <begin position="24"/>
        <end position="403"/>
    </location>
</feature>
<evidence type="ECO:0000313" key="4">
    <source>
        <dbReference type="Proteomes" id="UP000017861"/>
    </source>
</evidence>
<feature type="compositionally biased region" description="Acidic residues" evidence="1">
    <location>
        <begin position="107"/>
        <end position="121"/>
    </location>
</feature>
<feature type="compositionally biased region" description="Polar residues" evidence="1">
    <location>
        <begin position="270"/>
        <end position="280"/>
    </location>
</feature>
<evidence type="ECO:0000256" key="2">
    <source>
        <dbReference type="SAM" id="SignalP"/>
    </source>
</evidence>
<feature type="compositionally biased region" description="Low complexity" evidence="1">
    <location>
        <begin position="245"/>
        <end position="263"/>
    </location>
</feature>
<feature type="compositionally biased region" description="Basic and acidic residues" evidence="1">
    <location>
        <begin position="331"/>
        <end position="343"/>
    </location>
</feature>
<sequence>MGRCVLLCDLSLLLLSLCVDVLSVCAEGCTQVTGVMAMMMTGRVLLVCALCVLWCGAADGDVGGPVTLGDPGGGGQSPLVNKGDGGSGGSKADSSHESKSEPLVAASEEESPALLLDEDEGGNPAEEHLRREKEVPKGNQEESQSPPQDASPTDGNPEGALDFLPQERLLDAPEKGVITNGGGGGTANGGKDDTDQNAGLSPNNSDPTALVEPEVKQVLTPEPIKTKLSPAMTASAEETNPTASTGSQHATETTSTTSPSHSKTAPEASGKTSGNGTPNQQREETDQPDSTNNATTSHPAETPAASSTIGSDGAQNKDDKFDNGAQRPHRKEPQDGLEDRNTDDAPTASETEPKSAKTDITQKNATSKSGDSDSSTAVSHAASPLLFLRVVVVVACAAAVVAV</sequence>
<dbReference type="AlphaFoldDB" id="V5AZR2"/>
<dbReference type="VEuPathDB" id="TriTrypDB:TCDM_11690"/>
<dbReference type="Proteomes" id="UP000017861">
    <property type="component" value="Unassembled WGS sequence"/>
</dbReference>
<evidence type="ECO:0000313" key="3">
    <source>
        <dbReference type="EMBL" id="ESS60759.1"/>
    </source>
</evidence>
<feature type="compositionally biased region" description="Polar residues" evidence="1">
    <location>
        <begin position="288"/>
        <end position="314"/>
    </location>
</feature>